<dbReference type="InterPro" id="IPR044861">
    <property type="entry name" value="IPNS-like_FE2OG_OXY"/>
</dbReference>
<dbReference type="GO" id="GO:0016491">
    <property type="term" value="F:oxidoreductase activity"/>
    <property type="evidence" value="ECO:0007669"/>
    <property type="project" value="UniProtKB-KW"/>
</dbReference>
<feature type="domain" description="Fe2OG dioxygenase" evidence="4">
    <location>
        <begin position="180"/>
        <end position="305"/>
    </location>
</feature>
<dbReference type="InterPro" id="IPR050231">
    <property type="entry name" value="Iron_ascorbate_oxido_reductase"/>
</dbReference>
<dbReference type="RefSeq" id="WP_165615619.1">
    <property type="nucleotide sequence ID" value="NZ_FAOZ01000007.1"/>
</dbReference>
<name>A0A0S4QLF3_9ACTN</name>
<evidence type="ECO:0000313" key="6">
    <source>
        <dbReference type="Proteomes" id="UP000198802"/>
    </source>
</evidence>
<protein>
    <submittedName>
        <fullName evidence="5">Isopenicillin N synthase</fullName>
    </submittedName>
</protein>
<keyword evidence="3" id="KW-0479">Metal-binding</keyword>
<gene>
    <name evidence="5" type="ORF">Ga0074812_107223</name>
</gene>
<comment type="similarity">
    <text evidence="3">Belongs to the iron/ascorbate-dependent oxidoreductase family.</text>
</comment>
<proteinExistence type="inferred from homology"/>
<dbReference type="PROSITE" id="PS51471">
    <property type="entry name" value="FE2OG_OXY"/>
    <property type="match status" value="1"/>
</dbReference>
<evidence type="ECO:0000256" key="3">
    <source>
        <dbReference type="RuleBase" id="RU003682"/>
    </source>
</evidence>
<dbReference type="InterPro" id="IPR005123">
    <property type="entry name" value="Oxoglu/Fe-dep_dioxygenase_dom"/>
</dbReference>
<evidence type="ECO:0000256" key="1">
    <source>
        <dbReference type="ARBA" id="ARBA00004792"/>
    </source>
</evidence>
<dbReference type="GO" id="GO:0017000">
    <property type="term" value="P:antibiotic biosynthetic process"/>
    <property type="evidence" value="ECO:0007669"/>
    <property type="project" value="UniProtKB-KW"/>
</dbReference>
<dbReference type="InterPro" id="IPR027443">
    <property type="entry name" value="IPNS-like_sf"/>
</dbReference>
<dbReference type="PRINTS" id="PR00682">
    <property type="entry name" value="IPNSYNTHASE"/>
</dbReference>
<dbReference type="Gene3D" id="2.60.120.330">
    <property type="entry name" value="B-lactam Antibiotic, Isopenicillin N Synthase, Chain"/>
    <property type="match status" value="1"/>
</dbReference>
<evidence type="ECO:0000259" key="4">
    <source>
        <dbReference type="PROSITE" id="PS51471"/>
    </source>
</evidence>
<sequence>MTELVPAVDIGGLHDGDPRRRREIASAIDDGCRRVGFLEIVGHGVEPSVIDAALRELDAFWALPARTKMRYVPADVMTNRGYSPPKAESLAYSLGVNAEPDTFEAFNIGPEGWPAGDPVYERERDGVFAVNLWPTDPPGLRPALTAYFAAVSGLARRLTAIFAVALGLPENYFDAFTDHSTDTLRALLYRTAPRGGNVTAGDAPAPADADADAAAGEPARMGAHTDYGILTVLYGDQVPGLEIVGPDGGWHPVIPRPGAFLVNLGDLLAQWTNDHWASTVHRVVLPVPRADRVARRRSIAFFHDGNYDARVECLPTCTGADDPPKYPPVVAGEHLAAKFAAPRLHRPTTATSTLGERTGALNR</sequence>
<keyword evidence="6" id="KW-1185">Reference proteome</keyword>
<dbReference type="Proteomes" id="UP000198802">
    <property type="component" value="Unassembled WGS sequence"/>
</dbReference>
<reference evidence="6" key="1">
    <citation type="submission" date="2015-11" db="EMBL/GenBank/DDBJ databases">
        <authorList>
            <person name="Varghese N."/>
        </authorList>
    </citation>
    <scope>NUCLEOTIDE SEQUENCE [LARGE SCALE GENOMIC DNA]</scope>
    <source>
        <strain evidence="6">DSM 45899</strain>
    </source>
</reference>
<dbReference type="Pfam" id="PF14226">
    <property type="entry name" value="DIOX_N"/>
    <property type="match status" value="1"/>
</dbReference>
<keyword evidence="3" id="KW-0560">Oxidoreductase</keyword>
<dbReference type="Pfam" id="PF03171">
    <property type="entry name" value="2OG-FeII_Oxy"/>
    <property type="match status" value="1"/>
</dbReference>
<accession>A0A0S4QLF3</accession>
<dbReference type="EMBL" id="FAOZ01000007">
    <property type="protein sequence ID" value="CUU56339.1"/>
    <property type="molecule type" value="Genomic_DNA"/>
</dbReference>
<evidence type="ECO:0000256" key="2">
    <source>
        <dbReference type="ARBA" id="ARBA00023194"/>
    </source>
</evidence>
<evidence type="ECO:0000313" key="5">
    <source>
        <dbReference type="EMBL" id="CUU56339.1"/>
    </source>
</evidence>
<dbReference type="GO" id="GO:0046872">
    <property type="term" value="F:metal ion binding"/>
    <property type="evidence" value="ECO:0007669"/>
    <property type="project" value="UniProtKB-KW"/>
</dbReference>
<dbReference type="InterPro" id="IPR026992">
    <property type="entry name" value="DIOX_N"/>
</dbReference>
<organism evidence="5 6">
    <name type="scientific">Parafrankia irregularis</name>
    <dbReference type="NCBI Taxonomy" id="795642"/>
    <lineage>
        <taxon>Bacteria</taxon>
        <taxon>Bacillati</taxon>
        <taxon>Actinomycetota</taxon>
        <taxon>Actinomycetes</taxon>
        <taxon>Frankiales</taxon>
        <taxon>Frankiaceae</taxon>
        <taxon>Parafrankia</taxon>
    </lineage>
</organism>
<keyword evidence="3" id="KW-0408">Iron</keyword>
<comment type="pathway">
    <text evidence="1">Antibiotic biosynthesis.</text>
</comment>
<dbReference type="AlphaFoldDB" id="A0A0S4QLF3"/>
<dbReference type="PANTHER" id="PTHR47990">
    <property type="entry name" value="2-OXOGLUTARATE (2OG) AND FE(II)-DEPENDENT OXYGENASE SUPERFAMILY PROTEIN-RELATED"/>
    <property type="match status" value="1"/>
</dbReference>
<dbReference type="SUPFAM" id="SSF51197">
    <property type="entry name" value="Clavaminate synthase-like"/>
    <property type="match status" value="1"/>
</dbReference>
<keyword evidence="2" id="KW-0045">Antibiotic biosynthesis</keyword>